<evidence type="ECO:0000256" key="5">
    <source>
        <dbReference type="ARBA" id="ARBA00023242"/>
    </source>
</evidence>
<keyword evidence="5" id="KW-0539">Nucleus</keyword>
<dbReference type="CDD" id="cd12148">
    <property type="entry name" value="fungal_TF_MHR"/>
    <property type="match status" value="1"/>
</dbReference>
<dbReference type="STRING" id="5627.A0A1C7LWA9"/>
<evidence type="ECO:0000313" key="8">
    <source>
        <dbReference type="EMBL" id="OBZ68942.1"/>
    </source>
</evidence>
<dbReference type="GO" id="GO:0006351">
    <property type="term" value="P:DNA-templated transcription"/>
    <property type="evidence" value="ECO:0007669"/>
    <property type="project" value="InterPro"/>
</dbReference>
<keyword evidence="2" id="KW-0479">Metal-binding</keyword>
<evidence type="ECO:0000256" key="1">
    <source>
        <dbReference type="ARBA" id="ARBA00004123"/>
    </source>
</evidence>
<accession>A0A1C7LWA9</accession>
<sequence length="783" mass="86828">MERPEHESEASGSNTQCERYLCATSHHGDTVILPPSPAFNLTSQSMQNQIHELAKTLPPRGSRTLLVMHAGPSSAINCRVKTSVKQHCLSKNYPCTFVSDLAAFVHLSNWSTFRHHIQQATTEKKKANAAAAKRPRTLSASNSASTSSSSRISPMDLMPPTTHTPSPTTYQPSTSQLPFQQQQYWQHKSITVDTSTLEVISYLFSPPDSRQADPYLNGSGSRLNTSLASAYSEWGALAHQLSEENYRIKIALDLAEVFFQIVHTRLPLLNPSQFRYRLHSNLVPSSQSRSESPHSSGLMGLHGGYHTALNGQSSHSSRKPLHPALVATVVAWGAKFSEHPLFNADRERNAGQSLLAKTLINRARDLAEDMKVHRIPNADHVVIALLIEPLQSQSMEDNAGFHGFWLGSAIRLLLDLQINHKSVMANIQDPEARGTMIFAWWMACLADAYRSVYYRRKPMLDDDDYDIDFYTVGPVPPDIIQSHAPQPSPREQLEVRTNHCFSHDCFFSSLRLSQQFLVSFPPCIPIKSAADVQCSQGYYRAAHALARIARQMSRQLWRPATESDGVPLDVVVNFMNLLVEWRDEHLQQVGVPSNFEAEWDFVSAVTACASDATYHIMWIILCNALDDFGIREVNDVTRTGSPGNVLPNHGQIEDRKRKVVDEALHGALRIAGLVRPIAGVLASNGYLRLDSAVMHVSCIQAGTLLARLGRPEVSNCITGLEQYSYAYEECAEQAAEIKRLYSQAITGEVEFNHMASVVPRVGGDIGQGSNAMNVDQPGFSGYH</sequence>
<dbReference type="EMBL" id="LUGG01000019">
    <property type="protein sequence ID" value="OBZ68942.1"/>
    <property type="molecule type" value="Genomic_DNA"/>
</dbReference>
<reference evidence="8 9" key="1">
    <citation type="submission" date="2016-03" db="EMBL/GenBank/DDBJ databases">
        <title>Whole genome sequencing of Grifola frondosa 9006-11.</title>
        <authorList>
            <person name="Min B."/>
            <person name="Park H."/>
            <person name="Kim J.-G."/>
            <person name="Cho H."/>
            <person name="Oh Y.-L."/>
            <person name="Kong W.-S."/>
            <person name="Choi I.-G."/>
        </authorList>
    </citation>
    <scope>NUCLEOTIDE SEQUENCE [LARGE SCALE GENOMIC DNA]</scope>
    <source>
        <strain evidence="8 9">9006-11</strain>
    </source>
</reference>
<feature type="compositionally biased region" description="Low complexity" evidence="6">
    <location>
        <begin position="285"/>
        <end position="296"/>
    </location>
</feature>
<dbReference type="PANTHER" id="PTHR47338:SF5">
    <property type="entry name" value="ZN(II)2CYS6 TRANSCRIPTION FACTOR (EUROFUNG)"/>
    <property type="match status" value="1"/>
</dbReference>
<name>A0A1C7LWA9_GRIFR</name>
<dbReference type="InterPro" id="IPR050815">
    <property type="entry name" value="TF_fung"/>
</dbReference>
<evidence type="ECO:0000259" key="7">
    <source>
        <dbReference type="Pfam" id="PF04082"/>
    </source>
</evidence>
<feature type="compositionally biased region" description="Low complexity" evidence="6">
    <location>
        <begin position="139"/>
        <end position="173"/>
    </location>
</feature>
<evidence type="ECO:0000256" key="4">
    <source>
        <dbReference type="ARBA" id="ARBA00023163"/>
    </source>
</evidence>
<dbReference type="GO" id="GO:0000981">
    <property type="term" value="F:DNA-binding transcription factor activity, RNA polymerase II-specific"/>
    <property type="evidence" value="ECO:0007669"/>
    <property type="project" value="InterPro"/>
</dbReference>
<evidence type="ECO:0000313" key="9">
    <source>
        <dbReference type="Proteomes" id="UP000092993"/>
    </source>
</evidence>
<dbReference type="Pfam" id="PF04082">
    <property type="entry name" value="Fungal_trans"/>
    <property type="match status" value="1"/>
</dbReference>
<dbReference type="Proteomes" id="UP000092993">
    <property type="component" value="Unassembled WGS sequence"/>
</dbReference>
<dbReference type="GO" id="GO:0008270">
    <property type="term" value="F:zinc ion binding"/>
    <property type="evidence" value="ECO:0007669"/>
    <property type="project" value="InterPro"/>
</dbReference>
<comment type="caution">
    <text evidence="8">The sequence shown here is derived from an EMBL/GenBank/DDBJ whole genome shotgun (WGS) entry which is preliminary data.</text>
</comment>
<keyword evidence="4" id="KW-0804">Transcription</keyword>
<dbReference type="AlphaFoldDB" id="A0A1C7LWA9"/>
<dbReference type="GO" id="GO:0005634">
    <property type="term" value="C:nucleus"/>
    <property type="evidence" value="ECO:0007669"/>
    <property type="project" value="UniProtKB-SubCell"/>
</dbReference>
<keyword evidence="3" id="KW-0805">Transcription regulation</keyword>
<protein>
    <recommendedName>
        <fullName evidence="7">Xylanolytic transcriptional activator regulatory domain-containing protein</fullName>
    </recommendedName>
</protein>
<organism evidence="8 9">
    <name type="scientific">Grifola frondosa</name>
    <name type="common">Maitake</name>
    <name type="synonym">Polyporus frondosus</name>
    <dbReference type="NCBI Taxonomy" id="5627"/>
    <lineage>
        <taxon>Eukaryota</taxon>
        <taxon>Fungi</taxon>
        <taxon>Dikarya</taxon>
        <taxon>Basidiomycota</taxon>
        <taxon>Agaricomycotina</taxon>
        <taxon>Agaricomycetes</taxon>
        <taxon>Polyporales</taxon>
        <taxon>Grifolaceae</taxon>
        <taxon>Grifola</taxon>
    </lineage>
</organism>
<evidence type="ECO:0000256" key="2">
    <source>
        <dbReference type="ARBA" id="ARBA00022723"/>
    </source>
</evidence>
<proteinExistence type="predicted"/>
<feature type="domain" description="Xylanolytic transcriptional activator regulatory" evidence="7">
    <location>
        <begin position="256"/>
        <end position="468"/>
    </location>
</feature>
<dbReference type="GO" id="GO:0003677">
    <property type="term" value="F:DNA binding"/>
    <property type="evidence" value="ECO:0007669"/>
    <property type="project" value="InterPro"/>
</dbReference>
<comment type="subcellular location">
    <subcellularLocation>
        <location evidence="1">Nucleus</location>
    </subcellularLocation>
</comment>
<feature type="region of interest" description="Disordered" evidence="6">
    <location>
        <begin position="283"/>
        <end position="303"/>
    </location>
</feature>
<dbReference type="InterPro" id="IPR007219">
    <property type="entry name" value="XnlR_reg_dom"/>
</dbReference>
<keyword evidence="9" id="KW-1185">Reference proteome</keyword>
<dbReference type="OrthoDB" id="2534600at2759"/>
<evidence type="ECO:0000256" key="6">
    <source>
        <dbReference type="SAM" id="MobiDB-lite"/>
    </source>
</evidence>
<feature type="region of interest" description="Disordered" evidence="6">
    <location>
        <begin position="121"/>
        <end position="173"/>
    </location>
</feature>
<dbReference type="PANTHER" id="PTHR47338">
    <property type="entry name" value="ZN(II)2CYS6 TRANSCRIPTION FACTOR (EUROFUNG)-RELATED"/>
    <property type="match status" value="1"/>
</dbReference>
<gene>
    <name evidence="8" type="ORF">A0H81_11103</name>
</gene>
<dbReference type="OMA" id="TYHIMWI"/>
<evidence type="ECO:0000256" key="3">
    <source>
        <dbReference type="ARBA" id="ARBA00023015"/>
    </source>
</evidence>